<sequence length="117" mass="13210">MFKINHVVFLILLMSLSSCAQSPNNGQWDFDHEVQFSESEVSPGHYKLSVIQQGDVPFEKLATFLLRRSLILCGEYGYKIEVLKGIEGFDDKRVAPNYIQPDLTAIIECPSNTSNNN</sequence>
<feature type="signal peptide" evidence="1">
    <location>
        <begin position="1"/>
        <end position="20"/>
    </location>
</feature>
<dbReference type="Proteomes" id="UP001500021">
    <property type="component" value="Unassembled WGS sequence"/>
</dbReference>
<feature type="chain" id="PRO_5046609510" description="Lipoprotein" evidence="1">
    <location>
        <begin position="21"/>
        <end position="117"/>
    </location>
</feature>
<comment type="caution">
    <text evidence="2">The sequence shown here is derived from an EMBL/GenBank/DDBJ whole genome shotgun (WGS) entry which is preliminary data.</text>
</comment>
<dbReference type="RefSeq" id="WP_215980704.1">
    <property type="nucleotide sequence ID" value="NZ_BAAAFA010000002.1"/>
</dbReference>
<evidence type="ECO:0008006" key="4">
    <source>
        <dbReference type="Google" id="ProtNLM"/>
    </source>
</evidence>
<accession>A0ABN1L4G2</accession>
<evidence type="ECO:0000313" key="3">
    <source>
        <dbReference type="Proteomes" id="UP001500021"/>
    </source>
</evidence>
<keyword evidence="3" id="KW-1185">Reference proteome</keyword>
<protein>
    <recommendedName>
        <fullName evidence="4">Lipoprotein</fullName>
    </recommendedName>
</protein>
<keyword evidence="1" id="KW-0732">Signal</keyword>
<organism evidence="2 3">
    <name type="scientific">Colwellia asteriadis</name>
    <dbReference type="NCBI Taxonomy" id="517723"/>
    <lineage>
        <taxon>Bacteria</taxon>
        <taxon>Pseudomonadati</taxon>
        <taxon>Pseudomonadota</taxon>
        <taxon>Gammaproteobacteria</taxon>
        <taxon>Alteromonadales</taxon>
        <taxon>Colwelliaceae</taxon>
        <taxon>Colwellia</taxon>
    </lineage>
</organism>
<proteinExistence type="predicted"/>
<dbReference type="PROSITE" id="PS51257">
    <property type="entry name" value="PROKAR_LIPOPROTEIN"/>
    <property type="match status" value="1"/>
</dbReference>
<evidence type="ECO:0000256" key="1">
    <source>
        <dbReference type="SAM" id="SignalP"/>
    </source>
</evidence>
<dbReference type="EMBL" id="BAAAFA010000002">
    <property type="protein sequence ID" value="GAA0813463.1"/>
    <property type="molecule type" value="Genomic_DNA"/>
</dbReference>
<reference evidence="2 3" key="1">
    <citation type="journal article" date="2019" name="Int. J. Syst. Evol. Microbiol.">
        <title>The Global Catalogue of Microorganisms (GCM) 10K type strain sequencing project: providing services to taxonomists for standard genome sequencing and annotation.</title>
        <authorList>
            <consortium name="The Broad Institute Genomics Platform"/>
            <consortium name="The Broad Institute Genome Sequencing Center for Infectious Disease"/>
            <person name="Wu L."/>
            <person name="Ma J."/>
        </authorList>
    </citation>
    <scope>NUCLEOTIDE SEQUENCE [LARGE SCALE GENOMIC DNA]</scope>
    <source>
        <strain evidence="2 3">JCM 15608</strain>
    </source>
</reference>
<name>A0ABN1L4G2_9GAMM</name>
<gene>
    <name evidence="2" type="ORF">GCM10009111_08890</name>
</gene>
<evidence type="ECO:0000313" key="2">
    <source>
        <dbReference type="EMBL" id="GAA0813463.1"/>
    </source>
</evidence>